<proteinExistence type="predicted"/>
<sequence length="157" mass="17264">MLQSGLIDPGYKMPKSIKKTGYPDGVYGKETVKAITLFQKDNKLTLDGKAGKNTITLMDKLLLKKFKKIAPPLKTHKLYISTLPKDRSYTIGTKNPALRSNAGAGAFNSVPMQFSLSGNAFINRTISQLTFIKRSRQTSAFSFNIASSVLPSESPFK</sequence>
<dbReference type="InterPro" id="IPR036365">
    <property type="entry name" value="PGBD-like_sf"/>
</dbReference>
<dbReference type="Pfam" id="PF01471">
    <property type="entry name" value="PG_binding_1"/>
    <property type="match status" value="1"/>
</dbReference>
<dbReference type="InterPro" id="IPR002477">
    <property type="entry name" value="Peptidoglycan-bd-like"/>
</dbReference>
<evidence type="ECO:0000313" key="2">
    <source>
        <dbReference type="EMBL" id="VAW63328.1"/>
    </source>
</evidence>
<gene>
    <name evidence="2" type="ORF">MNBD_GAMMA11-1546</name>
</gene>
<evidence type="ECO:0000259" key="1">
    <source>
        <dbReference type="Pfam" id="PF01471"/>
    </source>
</evidence>
<feature type="domain" description="Peptidoglycan binding-like" evidence="1">
    <location>
        <begin position="2"/>
        <end position="58"/>
    </location>
</feature>
<dbReference type="AlphaFoldDB" id="A0A3B0X4T1"/>
<protein>
    <recommendedName>
        <fullName evidence="1">Peptidoglycan binding-like domain-containing protein</fullName>
    </recommendedName>
</protein>
<dbReference type="Gene3D" id="1.10.101.10">
    <property type="entry name" value="PGBD-like superfamily/PGBD"/>
    <property type="match status" value="1"/>
</dbReference>
<organism evidence="2">
    <name type="scientific">hydrothermal vent metagenome</name>
    <dbReference type="NCBI Taxonomy" id="652676"/>
    <lineage>
        <taxon>unclassified sequences</taxon>
        <taxon>metagenomes</taxon>
        <taxon>ecological metagenomes</taxon>
    </lineage>
</organism>
<dbReference type="SUPFAM" id="SSF47090">
    <property type="entry name" value="PGBD-like"/>
    <property type="match status" value="1"/>
</dbReference>
<dbReference type="InterPro" id="IPR036366">
    <property type="entry name" value="PGBDSf"/>
</dbReference>
<dbReference type="EMBL" id="UOFG01000199">
    <property type="protein sequence ID" value="VAW63328.1"/>
    <property type="molecule type" value="Genomic_DNA"/>
</dbReference>
<reference evidence="2" key="1">
    <citation type="submission" date="2018-06" db="EMBL/GenBank/DDBJ databases">
        <authorList>
            <person name="Zhirakovskaya E."/>
        </authorList>
    </citation>
    <scope>NUCLEOTIDE SEQUENCE</scope>
</reference>
<name>A0A3B0X4T1_9ZZZZ</name>
<accession>A0A3B0X4T1</accession>